<sequence>MPVRNKIKQFVDDRGITRYQFRKDTGLSATTVYALYDNPWQVPHVTAMNKICDTYRVQPSELIEWVPPEEVSDRVQKTK</sequence>
<protein>
    <recommendedName>
        <fullName evidence="1">HTH cro/C1-type domain-containing protein</fullName>
    </recommendedName>
</protein>
<dbReference type="EMBL" id="BDUD01000010">
    <property type="protein sequence ID" value="GBG23730.1"/>
    <property type="molecule type" value="Genomic_DNA"/>
</dbReference>
<reference evidence="2 3" key="1">
    <citation type="submission" date="2017-06" db="EMBL/GenBank/DDBJ databases">
        <title>Genome sequencing of cyanobaciteial culture collection at National Institute for Environmental Studies (NIES).</title>
        <authorList>
            <person name="Hirose Y."/>
            <person name="Shimura Y."/>
            <person name="Fujisawa T."/>
            <person name="Nakamura Y."/>
            <person name="Kawachi M."/>
        </authorList>
    </citation>
    <scope>NUCLEOTIDE SEQUENCE [LARGE SCALE GENOMIC DNA]</scope>
    <source>
        <strain evidence="2 3">NIES-4072</strain>
    </source>
</reference>
<dbReference type="RefSeq" id="WP_109013574.1">
    <property type="nucleotide sequence ID" value="NZ_BDUD01000010.1"/>
</dbReference>
<comment type="caution">
    <text evidence="2">The sequence shown here is derived from an EMBL/GenBank/DDBJ whole genome shotgun (WGS) entry which is preliminary data.</text>
</comment>
<name>A0A2R5FYD0_NOSCO</name>
<dbReference type="Pfam" id="PF13443">
    <property type="entry name" value="HTH_26"/>
    <property type="match status" value="1"/>
</dbReference>
<dbReference type="Gene3D" id="1.10.260.40">
    <property type="entry name" value="lambda repressor-like DNA-binding domains"/>
    <property type="match status" value="1"/>
</dbReference>
<organism evidence="2 3">
    <name type="scientific">Nostoc commune NIES-4072</name>
    <dbReference type="NCBI Taxonomy" id="2005467"/>
    <lineage>
        <taxon>Bacteria</taxon>
        <taxon>Bacillati</taxon>
        <taxon>Cyanobacteriota</taxon>
        <taxon>Cyanophyceae</taxon>
        <taxon>Nostocales</taxon>
        <taxon>Nostocaceae</taxon>
        <taxon>Nostoc</taxon>
    </lineage>
</organism>
<evidence type="ECO:0000313" key="2">
    <source>
        <dbReference type="EMBL" id="GBG23730.1"/>
    </source>
</evidence>
<accession>A0A2R5FYD0</accession>
<evidence type="ECO:0000313" key="3">
    <source>
        <dbReference type="Proteomes" id="UP000245124"/>
    </source>
</evidence>
<keyword evidence="3" id="KW-1185">Reference proteome</keyword>
<dbReference type="Proteomes" id="UP000245124">
    <property type="component" value="Unassembled WGS sequence"/>
</dbReference>
<dbReference type="AlphaFoldDB" id="A0A2R5FYD0"/>
<gene>
    <name evidence="2" type="ORF">NIES4072_74420</name>
</gene>
<dbReference type="SUPFAM" id="SSF47413">
    <property type="entry name" value="lambda repressor-like DNA-binding domains"/>
    <property type="match status" value="1"/>
</dbReference>
<dbReference type="GO" id="GO:0003677">
    <property type="term" value="F:DNA binding"/>
    <property type="evidence" value="ECO:0007669"/>
    <property type="project" value="InterPro"/>
</dbReference>
<evidence type="ECO:0000259" key="1">
    <source>
        <dbReference type="Pfam" id="PF13443"/>
    </source>
</evidence>
<dbReference type="OrthoDB" id="489455at2"/>
<feature type="domain" description="HTH cro/C1-type" evidence="1">
    <location>
        <begin position="6"/>
        <end position="67"/>
    </location>
</feature>
<proteinExistence type="predicted"/>
<dbReference type="InterPro" id="IPR010982">
    <property type="entry name" value="Lambda_DNA-bd_dom_sf"/>
</dbReference>
<dbReference type="InterPro" id="IPR001387">
    <property type="entry name" value="Cro/C1-type_HTH"/>
</dbReference>